<dbReference type="SUPFAM" id="SSF51182">
    <property type="entry name" value="RmlC-like cupins"/>
    <property type="match status" value="1"/>
</dbReference>
<gene>
    <name evidence="3" type="ORF">K5P26_02790</name>
</gene>
<dbReference type="GO" id="GO:0016853">
    <property type="term" value="F:isomerase activity"/>
    <property type="evidence" value="ECO:0007669"/>
    <property type="project" value="UniProtKB-KW"/>
</dbReference>
<name>A0ABS7MB82_9SPHN</name>
<evidence type="ECO:0000313" key="3">
    <source>
        <dbReference type="EMBL" id="MBY4636063.1"/>
    </source>
</evidence>
<reference evidence="3" key="1">
    <citation type="submission" date="2021-08" db="EMBL/GenBank/DDBJ databases">
        <title>Sphingopyxis panaciterrulae sp. nov., isolated from the surface water of the Yellow Sea.</title>
        <authorList>
            <person name="Gao Z."/>
            <person name="Zhang D."/>
            <person name="Zhang A."/>
        </authorList>
    </citation>
    <scope>NUCLEOTIDE SEQUENCE</scope>
    <source>
        <strain evidence="3">XHP0097</strain>
    </source>
</reference>
<dbReference type="InterPro" id="IPR051804">
    <property type="entry name" value="Carb_Metab_Reg_Kinase/Isom"/>
</dbReference>
<dbReference type="CDD" id="cd07010">
    <property type="entry name" value="cupin_PMI_type_I_N_bac"/>
    <property type="match status" value="1"/>
</dbReference>
<dbReference type="InterPro" id="IPR014710">
    <property type="entry name" value="RmlC-like_jellyroll"/>
</dbReference>
<keyword evidence="3" id="KW-0413">Isomerase</keyword>
<dbReference type="Gene3D" id="2.60.120.10">
    <property type="entry name" value="Jelly Rolls"/>
    <property type="match status" value="1"/>
</dbReference>
<dbReference type="PANTHER" id="PTHR42742:SF3">
    <property type="entry name" value="FRUCTOKINASE"/>
    <property type="match status" value="1"/>
</dbReference>
<keyword evidence="1" id="KW-0479">Metal-binding</keyword>
<proteinExistence type="predicted"/>
<dbReference type="InterPro" id="IPR011051">
    <property type="entry name" value="RmlC_Cupin_sf"/>
</dbReference>
<evidence type="ECO:0000313" key="4">
    <source>
        <dbReference type="Proteomes" id="UP001166571"/>
    </source>
</evidence>
<keyword evidence="2" id="KW-0862">Zinc</keyword>
<comment type="caution">
    <text evidence="3">The sequence shown here is derived from an EMBL/GenBank/DDBJ whole genome shotgun (WGS) entry which is preliminary data.</text>
</comment>
<sequence length="265" mass="29403">MLERRIVEKPWGRRHPGKDFGDLGDGRIGEIWFLPPPDDTRSPLLKFLFTSERLSIQVHPDDKVARRTGAPCGKDECWLVVTGDDDARIGVGLNRNTDHEALRAAALDGSIMDMIDWRRAHVDDFIYNPAGTIHAIGAGLTIVEVQQNCDTTYRLYDYGRERPLHLDEALEVAHLSPTRDERDCSIDPNAASELVRGPYFHLHHLVAPFDPATVANAKGMMTLLPLAGDCRVAEVSILVGQAAQFDDPNLLDLRKGARALLAWAA</sequence>
<dbReference type="Proteomes" id="UP001166571">
    <property type="component" value="Unassembled WGS sequence"/>
</dbReference>
<organism evidence="3 4">
    <name type="scientific">Sphingopyxis jiangsuensis</name>
    <dbReference type="NCBI Taxonomy" id="2871171"/>
    <lineage>
        <taxon>Bacteria</taxon>
        <taxon>Pseudomonadati</taxon>
        <taxon>Pseudomonadota</taxon>
        <taxon>Alphaproteobacteria</taxon>
        <taxon>Sphingomonadales</taxon>
        <taxon>Sphingomonadaceae</taxon>
        <taxon>Sphingopyxis</taxon>
    </lineage>
</organism>
<dbReference type="PANTHER" id="PTHR42742">
    <property type="entry name" value="TRANSCRIPTIONAL REPRESSOR MPRA"/>
    <property type="match status" value="1"/>
</dbReference>
<dbReference type="EMBL" id="JAILXK010000001">
    <property type="protein sequence ID" value="MBY4636063.1"/>
    <property type="molecule type" value="Genomic_DNA"/>
</dbReference>
<keyword evidence="4" id="KW-1185">Reference proteome</keyword>
<evidence type="ECO:0000256" key="1">
    <source>
        <dbReference type="ARBA" id="ARBA00022723"/>
    </source>
</evidence>
<evidence type="ECO:0000256" key="2">
    <source>
        <dbReference type="ARBA" id="ARBA00022833"/>
    </source>
</evidence>
<protein>
    <submittedName>
        <fullName evidence="3">Class I mannose-6-phosphate isomerase</fullName>
    </submittedName>
</protein>
<accession>A0ABS7MB82</accession>